<feature type="coiled-coil region" evidence="3">
    <location>
        <begin position="248"/>
        <end position="282"/>
    </location>
</feature>
<accession>A0AAV6HEX1</accession>
<keyword evidence="4" id="KW-1133">Transmembrane helix</keyword>
<evidence type="ECO:0000313" key="6">
    <source>
        <dbReference type="EMBL" id="KAG5284047.1"/>
    </source>
</evidence>
<dbReference type="Gene3D" id="1.20.5.170">
    <property type="match status" value="1"/>
</dbReference>
<protein>
    <recommendedName>
        <fullName evidence="5">C-type lectin domain-containing protein</fullName>
    </recommendedName>
</protein>
<keyword evidence="7" id="KW-1185">Reference proteome</keyword>
<keyword evidence="4" id="KW-0472">Membrane</keyword>
<keyword evidence="2" id="KW-1015">Disulfide bond</keyword>
<dbReference type="Pfam" id="PF00059">
    <property type="entry name" value="Lectin_C"/>
    <property type="match status" value="1"/>
</dbReference>
<dbReference type="Gene3D" id="3.10.100.10">
    <property type="entry name" value="Mannose-Binding Protein A, subunit A"/>
    <property type="match status" value="1"/>
</dbReference>
<evidence type="ECO:0000256" key="4">
    <source>
        <dbReference type="SAM" id="Phobius"/>
    </source>
</evidence>
<evidence type="ECO:0000259" key="5">
    <source>
        <dbReference type="PROSITE" id="PS50041"/>
    </source>
</evidence>
<dbReference type="CDD" id="cd03590">
    <property type="entry name" value="CLECT_DC-SIGN_like"/>
    <property type="match status" value="1"/>
</dbReference>
<dbReference type="InterPro" id="IPR016187">
    <property type="entry name" value="CTDL_fold"/>
</dbReference>
<dbReference type="PANTHER" id="PTHR22803">
    <property type="entry name" value="MANNOSE, PHOSPHOLIPASE, LECTIN RECEPTOR RELATED"/>
    <property type="match status" value="1"/>
</dbReference>
<evidence type="ECO:0000256" key="3">
    <source>
        <dbReference type="SAM" id="Coils"/>
    </source>
</evidence>
<dbReference type="EMBL" id="JADWDJ010000002">
    <property type="protein sequence ID" value="KAG5284047.1"/>
    <property type="molecule type" value="Genomic_DNA"/>
</dbReference>
<feature type="transmembrane region" description="Helical" evidence="4">
    <location>
        <begin position="39"/>
        <end position="63"/>
    </location>
</feature>
<dbReference type="InterPro" id="IPR001304">
    <property type="entry name" value="C-type_lectin-like"/>
</dbReference>
<comment type="caution">
    <text evidence="6">The sequence shown here is derived from an EMBL/GenBank/DDBJ whole genome shotgun (WGS) entry which is preliminary data.</text>
</comment>
<name>A0AAV6HEX1_9TELE</name>
<evidence type="ECO:0000256" key="1">
    <source>
        <dbReference type="ARBA" id="ARBA00022734"/>
    </source>
</evidence>
<keyword evidence="4" id="KW-0812">Transmembrane</keyword>
<sequence length="445" mass="49999">MGEESALEYKNMELEEGRSQWCRENTSFKNIKSTRSRCWHSNVCSIICVTLPLFLILVIMLSIKTNQQDSMLRELETKADIMTSSLHTLQSNLQQTEPHSQQPDYRELTEVKSAVTNLGASITSLSSKLHAEKEGSRMTVLEQSVINLTHSVNALSSGLQNTVSRHDLKLKGLETTIINMSSSLNTIISRLQQTEGRAIAVERSITNLTVSMNALSSGLQDTAGQQGAKMQELETAVNNMSSTLDSVASKMQETVGQQEGRLMNLETKADNMASSLNSLSSKLQQTDEKLLTALTNLTAEIMSIKHSKDKITYSCTENWSLHATSCYLFSSNKLPWRKARDYCKTQRATLLIINNQDEWQFITKNPVPLYWIGLTDELNGEWRWVDGTPYVMDKSQWDAGQPDDWKDHGLGGGEDCGNFSINNRLNDDHCTREYKYICERTATAD</sequence>
<evidence type="ECO:0000313" key="7">
    <source>
        <dbReference type="Proteomes" id="UP000823561"/>
    </source>
</evidence>
<proteinExistence type="predicted"/>
<dbReference type="PROSITE" id="PS00615">
    <property type="entry name" value="C_TYPE_LECTIN_1"/>
    <property type="match status" value="1"/>
</dbReference>
<dbReference type="InterPro" id="IPR018378">
    <property type="entry name" value="C-type_lectin_CS"/>
</dbReference>
<dbReference type="InterPro" id="IPR016186">
    <property type="entry name" value="C-type_lectin-like/link_sf"/>
</dbReference>
<dbReference type="InterPro" id="IPR033989">
    <property type="entry name" value="CD209-like_CTLD"/>
</dbReference>
<dbReference type="PROSITE" id="PS50041">
    <property type="entry name" value="C_TYPE_LECTIN_2"/>
    <property type="match status" value="1"/>
</dbReference>
<organism evidence="6 7">
    <name type="scientific">Alosa alosa</name>
    <name type="common">allis shad</name>
    <dbReference type="NCBI Taxonomy" id="278164"/>
    <lineage>
        <taxon>Eukaryota</taxon>
        <taxon>Metazoa</taxon>
        <taxon>Chordata</taxon>
        <taxon>Craniata</taxon>
        <taxon>Vertebrata</taxon>
        <taxon>Euteleostomi</taxon>
        <taxon>Actinopterygii</taxon>
        <taxon>Neopterygii</taxon>
        <taxon>Teleostei</taxon>
        <taxon>Clupei</taxon>
        <taxon>Clupeiformes</taxon>
        <taxon>Clupeoidei</taxon>
        <taxon>Clupeidae</taxon>
        <taxon>Alosa</taxon>
    </lineage>
</organism>
<dbReference type="GO" id="GO:0030246">
    <property type="term" value="F:carbohydrate binding"/>
    <property type="evidence" value="ECO:0007669"/>
    <property type="project" value="UniProtKB-KW"/>
</dbReference>
<keyword evidence="1" id="KW-0430">Lectin</keyword>
<gene>
    <name evidence="6" type="ORF">AALO_G00022410</name>
</gene>
<dbReference type="SUPFAM" id="SSF57997">
    <property type="entry name" value="Tropomyosin"/>
    <property type="match status" value="1"/>
</dbReference>
<keyword evidence="3" id="KW-0175">Coiled coil</keyword>
<dbReference type="AlphaFoldDB" id="A0AAV6HEX1"/>
<dbReference type="SMART" id="SM00034">
    <property type="entry name" value="CLECT"/>
    <property type="match status" value="1"/>
</dbReference>
<evidence type="ECO:0000256" key="2">
    <source>
        <dbReference type="ARBA" id="ARBA00023157"/>
    </source>
</evidence>
<dbReference type="SUPFAM" id="SSF56436">
    <property type="entry name" value="C-type lectin-like"/>
    <property type="match status" value="1"/>
</dbReference>
<dbReference type="InterPro" id="IPR050111">
    <property type="entry name" value="C-type_lectin/snaclec_domain"/>
</dbReference>
<reference evidence="6" key="1">
    <citation type="submission" date="2020-10" db="EMBL/GenBank/DDBJ databases">
        <title>Chromosome-scale genome assembly of the Allis shad, Alosa alosa.</title>
        <authorList>
            <person name="Margot Z."/>
            <person name="Christophe K."/>
            <person name="Cabau C."/>
            <person name="Louis A."/>
            <person name="Berthelot C."/>
            <person name="Parey E."/>
            <person name="Roest Crollius H."/>
            <person name="Montfort J."/>
            <person name="Robinson-Rechavi M."/>
            <person name="Bucao C."/>
            <person name="Bouchez O."/>
            <person name="Gislard M."/>
            <person name="Lluch J."/>
            <person name="Milhes M."/>
            <person name="Lampietro C."/>
            <person name="Lopez Roques C."/>
            <person name="Donnadieu C."/>
            <person name="Braasch I."/>
            <person name="Desvignes T."/>
            <person name="Postlethwait J."/>
            <person name="Bobe J."/>
            <person name="Guiguen Y."/>
        </authorList>
    </citation>
    <scope>NUCLEOTIDE SEQUENCE</scope>
    <source>
        <strain evidence="6">M-15738</strain>
        <tissue evidence="6">Blood</tissue>
    </source>
</reference>
<feature type="domain" description="C-type lectin" evidence="5">
    <location>
        <begin position="322"/>
        <end position="439"/>
    </location>
</feature>
<dbReference type="Proteomes" id="UP000823561">
    <property type="component" value="Chromosome 2"/>
</dbReference>